<evidence type="ECO:0000259" key="5">
    <source>
        <dbReference type="PROSITE" id="PS50287"/>
    </source>
</evidence>
<dbReference type="Gene3D" id="3.10.250.10">
    <property type="entry name" value="SRCR-like domain"/>
    <property type="match status" value="1"/>
</dbReference>
<evidence type="ECO:0000313" key="7">
    <source>
        <dbReference type="RefSeq" id="XP_035690102.1"/>
    </source>
</evidence>
<evidence type="ECO:0000256" key="3">
    <source>
        <dbReference type="SAM" id="MobiDB-lite"/>
    </source>
</evidence>
<keyword evidence="1 2" id="KW-1015">Disulfide bond</keyword>
<dbReference type="InterPro" id="IPR001190">
    <property type="entry name" value="SRCR"/>
</dbReference>
<dbReference type="KEGG" id="bfo:118425401"/>
<feature type="transmembrane region" description="Helical" evidence="4">
    <location>
        <begin position="111"/>
        <end position="134"/>
    </location>
</feature>
<dbReference type="SUPFAM" id="SSF56487">
    <property type="entry name" value="SRCR-like"/>
    <property type="match status" value="1"/>
</dbReference>
<gene>
    <name evidence="7" type="primary">LOC118425401</name>
</gene>
<sequence length="142" mass="14455">MNPSRQVDLSLLPFPRSARSTPRSWLSGVQCAGTETSILACPNSGWQLAPCDGAGVICIDTVVPATTASSPITDSNNPASSPAVTMATPPASTPDSCDQAPNTPVTYGTGVLVGTAVAMLVCGAVIGNGVGFLVRRRLPQLM</sequence>
<evidence type="ECO:0000313" key="6">
    <source>
        <dbReference type="Proteomes" id="UP000001554"/>
    </source>
</evidence>
<dbReference type="GeneID" id="118425401"/>
<evidence type="ECO:0000256" key="1">
    <source>
        <dbReference type="ARBA" id="ARBA00023157"/>
    </source>
</evidence>
<dbReference type="GO" id="GO:0016020">
    <property type="term" value="C:membrane"/>
    <property type="evidence" value="ECO:0007669"/>
    <property type="project" value="InterPro"/>
</dbReference>
<dbReference type="AlphaFoldDB" id="A0A9J7LVX1"/>
<dbReference type="InterPro" id="IPR036772">
    <property type="entry name" value="SRCR-like_dom_sf"/>
</dbReference>
<accession>A0A9J7LVX1</accession>
<name>A0A9J7LVX1_BRAFL</name>
<feature type="disulfide bond" evidence="2">
    <location>
        <begin position="31"/>
        <end position="41"/>
    </location>
</feature>
<keyword evidence="6" id="KW-1185">Reference proteome</keyword>
<organism evidence="6 7">
    <name type="scientific">Branchiostoma floridae</name>
    <name type="common">Florida lancelet</name>
    <name type="synonym">Amphioxus</name>
    <dbReference type="NCBI Taxonomy" id="7739"/>
    <lineage>
        <taxon>Eukaryota</taxon>
        <taxon>Metazoa</taxon>
        <taxon>Chordata</taxon>
        <taxon>Cephalochordata</taxon>
        <taxon>Leptocardii</taxon>
        <taxon>Amphioxiformes</taxon>
        <taxon>Branchiostomatidae</taxon>
        <taxon>Branchiostoma</taxon>
    </lineage>
</organism>
<feature type="region of interest" description="Disordered" evidence="3">
    <location>
        <begin position="68"/>
        <end position="101"/>
    </location>
</feature>
<feature type="domain" description="SRCR" evidence="5">
    <location>
        <begin position="25"/>
        <end position="59"/>
    </location>
</feature>
<feature type="compositionally biased region" description="Polar residues" evidence="3">
    <location>
        <begin position="68"/>
        <end position="83"/>
    </location>
</feature>
<evidence type="ECO:0000256" key="4">
    <source>
        <dbReference type="SAM" id="Phobius"/>
    </source>
</evidence>
<keyword evidence="4" id="KW-0812">Transmembrane</keyword>
<proteinExistence type="predicted"/>
<comment type="caution">
    <text evidence="2">Lacks conserved residue(s) required for the propagation of feature annotation.</text>
</comment>
<keyword evidence="4" id="KW-0472">Membrane</keyword>
<dbReference type="Proteomes" id="UP000001554">
    <property type="component" value="Chromosome 11"/>
</dbReference>
<dbReference type="RefSeq" id="XP_035690102.1">
    <property type="nucleotide sequence ID" value="XM_035834209.1"/>
</dbReference>
<dbReference type="PROSITE" id="PS50287">
    <property type="entry name" value="SRCR_2"/>
    <property type="match status" value="1"/>
</dbReference>
<reference evidence="7" key="2">
    <citation type="submission" date="2025-08" db="UniProtKB">
        <authorList>
            <consortium name="RefSeq"/>
        </authorList>
    </citation>
    <scope>IDENTIFICATION</scope>
    <source>
        <strain evidence="7">S238N-H82</strain>
        <tissue evidence="7">Testes</tissue>
    </source>
</reference>
<reference evidence="6" key="1">
    <citation type="journal article" date="2020" name="Nat. Ecol. Evol.">
        <title>Deeply conserved synteny resolves early events in vertebrate evolution.</title>
        <authorList>
            <person name="Simakov O."/>
            <person name="Marletaz F."/>
            <person name="Yue J.X."/>
            <person name="O'Connell B."/>
            <person name="Jenkins J."/>
            <person name="Brandt A."/>
            <person name="Calef R."/>
            <person name="Tung C.H."/>
            <person name="Huang T.K."/>
            <person name="Schmutz J."/>
            <person name="Satoh N."/>
            <person name="Yu J.K."/>
            <person name="Putnam N.H."/>
            <person name="Green R.E."/>
            <person name="Rokhsar D.S."/>
        </authorList>
    </citation>
    <scope>NUCLEOTIDE SEQUENCE [LARGE SCALE GENOMIC DNA]</scope>
    <source>
        <strain evidence="6">S238N-H82</strain>
    </source>
</reference>
<keyword evidence="4" id="KW-1133">Transmembrane helix</keyword>
<protein>
    <submittedName>
        <fullName evidence="7">Uncharacterized protein LOC118425401</fullName>
    </submittedName>
</protein>
<evidence type="ECO:0000256" key="2">
    <source>
        <dbReference type="PROSITE-ProRule" id="PRU00196"/>
    </source>
</evidence>